<dbReference type="RefSeq" id="WP_132466039.1">
    <property type="nucleotide sequence ID" value="NZ_SLXP01000020.1"/>
</dbReference>
<comment type="caution">
    <text evidence="1">The sequence shown here is derived from an EMBL/GenBank/DDBJ whole genome shotgun (WGS) entry which is preliminary data.</text>
</comment>
<dbReference type="GO" id="GO:0004803">
    <property type="term" value="F:transposase activity"/>
    <property type="evidence" value="ECO:0007669"/>
    <property type="project" value="InterPro"/>
</dbReference>
<accession>A0A4V2SQD7</accession>
<dbReference type="SUPFAM" id="SSF48295">
    <property type="entry name" value="TrpR-like"/>
    <property type="match status" value="1"/>
</dbReference>
<name>A0A4V2SQD7_9RHOB</name>
<gene>
    <name evidence="1" type="ORF">EV662_1201</name>
</gene>
<dbReference type="GO" id="GO:0043565">
    <property type="term" value="F:sequence-specific DNA binding"/>
    <property type="evidence" value="ECO:0007669"/>
    <property type="project" value="InterPro"/>
</dbReference>
<dbReference type="GO" id="GO:0006313">
    <property type="term" value="P:DNA transposition"/>
    <property type="evidence" value="ECO:0007669"/>
    <property type="project" value="InterPro"/>
</dbReference>
<organism evidence="1 2">
    <name type="scientific">Rhodovulum marinum</name>
    <dbReference type="NCBI Taxonomy" id="320662"/>
    <lineage>
        <taxon>Bacteria</taxon>
        <taxon>Pseudomonadati</taxon>
        <taxon>Pseudomonadota</taxon>
        <taxon>Alphaproteobacteria</taxon>
        <taxon>Rhodobacterales</taxon>
        <taxon>Paracoccaceae</taxon>
        <taxon>Rhodovulum</taxon>
    </lineage>
</organism>
<protein>
    <submittedName>
        <fullName evidence="1">Transposase</fullName>
    </submittedName>
</protein>
<evidence type="ECO:0000313" key="1">
    <source>
        <dbReference type="EMBL" id="TCP38596.1"/>
    </source>
</evidence>
<sequence length="73" mass="8466">MRSAVLGVERRRRWSDEEKLAIVSSVGIDGATVTQVSQRHEVSRQQVYATRRDWVIQNKTIAYIATSILCRYR</sequence>
<dbReference type="InterPro" id="IPR002514">
    <property type="entry name" value="Transposase_8"/>
</dbReference>
<dbReference type="Proteomes" id="UP000294835">
    <property type="component" value="Unassembled WGS sequence"/>
</dbReference>
<dbReference type="AlphaFoldDB" id="A0A4V2SQD7"/>
<evidence type="ECO:0000313" key="2">
    <source>
        <dbReference type="Proteomes" id="UP000294835"/>
    </source>
</evidence>
<reference evidence="1 2" key="1">
    <citation type="submission" date="2019-03" db="EMBL/GenBank/DDBJ databases">
        <title>Genomic Encyclopedia of Type Strains, Phase IV (KMG-IV): sequencing the most valuable type-strain genomes for metagenomic binning, comparative biology and taxonomic classification.</title>
        <authorList>
            <person name="Goeker M."/>
        </authorList>
    </citation>
    <scope>NUCLEOTIDE SEQUENCE [LARGE SCALE GENOMIC DNA]</scope>
    <source>
        <strain evidence="1 2">DSM 18063</strain>
    </source>
</reference>
<dbReference type="OrthoDB" id="9800877at2"/>
<proteinExistence type="predicted"/>
<dbReference type="InterPro" id="IPR010921">
    <property type="entry name" value="Trp_repressor/repl_initiator"/>
</dbReference>
<dbReference type="Pfam" id="PF01527">
    <property type="entry name" value="HTH_Tnp_1"/>
    <property type="match status" value="1"/>
</dbReference>
<dbReference type="EMBL" id="SLXP01000020">
    <property type="protein sequence ID" value="TCP38596.1"/>
    <property type="molecule type" value="Genomic_DNA"/>
</dbReference>
<keyword evidence="2" id="KW-1185">Reference proteome</keyword>